<feature type="non-terminal residue" evidence="1">
    <location>
        <position position="1"/>
    </location>
</feature>
<evidence type="ECO:0000313" key="1">
    <source>
        <dbReference type="EMBL" id="CAG8744009.1"/>
    </source>
</evidence>
<name>A0ACA9QA35_9GLOM</name>
<feature type="non-terminal residue" evidence="1">
    <location>
        <position position="375"/>
    </location>
</feature>
<protein>
    <submittedName>
        <fullName evidence="1">9412_t:CDS:1</fullName>
    </submittedName>
</protein>
<organism evidence="1 2">
    <name type="scientific">Acaulospora colombiana</name>
    <dbReference type="NCBI Taxonomy" id="27376"/>
    <lineage>
        <taxon>Eukaryota</taxon>
        <taxon>Fungi</taxon>
        <taxon>Fungi incertae sedis</taxon>
        <taxon>Mucoromycota</taxon>
        <taxon>Glomeromycotina</taxon>
        <taxon>Glomeromycetes</taxon>
        <taxon>Diversisporales</taxon>
        <taxon>Acaulosporaceae</taxon>
        <taxon>Acaulospora</taxon>
    </lineage>
</organism>
<evidence type="ECO:0000313" key="2">
    <source>
        <dbReference type="Proteomes" id="UP000789525"/>
    </source>
</evidence>
<gene>
    <name evidence="1" type="ORF">ACOLOM_LOCUS12333</name>
</gene>
<reference evidence="1" key="1">
    <citation type="submission" date="2021-06" db="EMBL/GenBank/DDBJ databases">
        <authorList>
            <person name="Kallberg Y."/>
            <person name="Tangrot J."/>
            <person name="Rosling A."/>
        </authorList>
    </citation>
    <scope>NUCLEOTIDE SEQUENCE</scope>
    <source>
        <strain evidence="1">CL356</strain>
    </source>
</reference>
<accession>A0ACA9QA35</accession>
<sequence length="375" mass="40929">SYVCGGLAGELVLTSKSTLSLGGLESMFGFSPIGTGGHAQKVLHSGEGPVWTVRWRGDTIAWANDTGVRLYSVSRGEKVGHIVRPRDSPRADLFQCTLQWASDAELIIGWANRIEIVHISTRPKAAPQGATGNVVSAGAAGIGVLVPTVSTEVVVHIDKVLTLECMAAGVVPWPFKESAEDTHQKVTTERIALPTSATTAPIPTAGPTSTLSRPTEKQTLDNQKRTNAFLLLAYLPSSNLLSSESTNQRRVAASPPELQIINTAGEEESMDVLGIKGYERWSCSDYRIIESFQPPSTGPLHTSTYKTSLAHKSGGRLKEKDHGGWLVLSPQGIVHIRKRDRRDRVMWLVERERYEEALDEMEKMEKEGDFVKPPL</sequence>
<dbReference type="EMBL" id="CAJVPT010049452">
    <property type="protein sequence ID" value="CAG8744009.1"/>
    <property type="molecule type" value="Genomic_DNA"/>
</dbReference>
<dbReference type="Proteomes" id="UP000789525">
    <property type="component" value="Unassembled WGS sequence"/>
</dbReference>
<comment type="caution">
    <text evidence="1">The sequence shown here is derived from an EMBL/GenBank/DDBJ whole genome shotgun (WGS) entry which is preliminary data.</text>
</comment>
<proteinExistence type="predicted"/>
<keyword evidence="2" id="KW-1185">Reference proteome</keyword>